<feature type="region of interest" description="Disordered" evidence="1">
    <location>
        <begin position="220"/>
        <end position="240"/>
    </location>
</feature>
<organism evidence="2 3">
    <name type="scientific">Entomortierella chlamydospora</name>
    <dbReference type="NCBI Taxonomy" id="101097"/>
    <lineage>
        <taxon>Eukaryota</taxon>
        <taxon>Fungi</taxon>
        <taxon>Fungi incertae sedis</taxon>
        <taxon>Mucoromycota</taxon>
        <taxon>Mortierellomycotina</taxon>
        <taxon>Mortierellomycetes</taxon>
        <taxon>Mortierellales</taxon>
        <taxon>Mortierellaceae</taxon>
        <taxon>Entomortierella</taxon>
    </lineage>
</organism>
<feature type="compositionally biased region" description="Acidic residues" evidence="1">
    <location>
        <begin position="98"/>
        <end position="108"/>
    </location>
</feature>
<evidence type="ECO:0000256" key="1">
    <source>
        <dbReference type="SAM" id="MobiDB-lite"/>
    </source>
</evidence>
<feature type="compositionally biased region" description="Gly residues" evidence="1">
    <location>
        <begin position="44"/>
        <end position="60"/>
    </location>
</feature>
<comment type="caution">
    <text evidence="2">The sequence shown here is derived from an EMBL/GenBank/DDBJ whole genome shotgun (WGS) entry which is preliminary data.</text>
</comment>
<gene>
    <name evidence="2" type="ORF">BGZ80_007135</name>
</gene>
<dbReference type="EMBL" id="JAAAID010000036">
    <property type="protein sequence ID" value="KAG0023948.1"/>
    <property type="molecule type" value="Genomic_DNA"/>
</dbReference>
<dbReference type="Proteomes" id="UP000703661">
    <property type="component" value="Unassembled WGS sequence"/>
</dbReference>
<accession>A0A9P6T4G4</accession>
<evidence type="ECO:0000313" key="2">
    <source>
        <dbReference type="EMBL" id="KAG0023948.1"/>
    </source>
</evidence>
<protein>
    <submittedName>
        <fullName evidence="2">Uncharacterized protein</fullName>
    </submittedName>
</protein>
<keyword evidence="3" id="KW-1185">Reference proteome</keyword>
<reference evidence="2" key="1">
    <citation type="journal article" date="2020" name="Fungal Divers.">
        <title>Resolving the Mortierellaceae phylogeny through synthesis of multi-gene phylogenetics and phylogenomics.</title>
        <authorList>
            <person name="Vandepol N."/>
            <person name="Liber J."/>
            <person name="Desiro A."/>
            <person name="Na H."/>
            <person name="Kennedy M."/>
            <person name="Barry K."/>
            <person name="Grigoriev I.V."/>
            <person name="Miller A.N."/>
            <person name="O'Donnell K."/>
            <person name="Stajich J.E."/>
            <person name="Bonito G."/>
        </authorList>
    </citation>
    <scope>NUCLEOTIDE SEQUENCE</scope>
    <source>
        <strain evidence="2">NRRL 2769</strain>
    </source>
</reference>
<feature type="region of interest" description="Disordered" evidence="1">
    <location>
        <begin position="1"/>
        <end position="146"/>
    </location>
</feature>
<dbReference type="AlphaFoldDB" id="A0A9P6T4G4"/>
<name>A0A9P6T4G4_9FUNG</name>
<feature type="compositionally biased region" description="Polar residues" evidence="1">
    <location>
        <begin position="307"/>
        <end position="316"/>
    </location>
</feature>
<evidence type="ECO:0000313" key="3">
    <source>
        <dbReference type="Proteomes" id="UP000703661"/>
    </source>
</evidence>
<sequence>MRPDPHKQAASRKYHNKVRSRGGGTSGATADPSTGSTGHRGGRGGRGGGGGRGGYRGRSSGGKEEDHESDEEDSESAPRKSYARRKIVSNADRYVEKEEVDEAEELEQGIDRQTLAFKEMLKDSGNGSSEKEVEAQDPQEESQQSRKLLEIRLDDIEKSLITIPIKDRLYLRDSDVKALERDIIGKVSLSTGKPIIPKLVRGQAASDILIKPSATLAGAATSSASVSTTHSNVSTESASMDDDLDELLDITKTYGRARLSSSTSQPTPSKAVSSSNVSTPSPIATRSQESTLSSGSKVRLPPVPRGNRTTDVSGDTTPKGLKKGPPRATGKKDEEWLDSVLGI</sequence>
<feature type="compositionally biased region" description="Polar residues" evidence="1">
    <location>
        <begin position="259"/>
        <end position="296"/>
    </location>
</feature>
<feature type="compositionally biased region" description="Low complexity" evidence="1">
    <location>
        <begin position="220"/>
        <end position="237"/>
    </location>
</feature>
<proteinExistence type="predicted"/>
<feature type="region of interest" description="Disordered" evidence="1">
    <location>
        <begin position="258"/>
        <end position="343"/>
    </location>
</feature>
<feature type="compositionally biased region" description="Basic residues" evidence="1">
    <location>
        <begin position="9"/>
        <end position="20"/>
    </location>
</feature>